<keyword evidence="6" id="KW-0206">Cytoskeleton</keyword>
<dbReference type="Proteomes" id="UP000503462">
    <property type="component" value="Chromosome 2"/>
</dbReference>
<feature type="region of interest" description="Disordered" evidence="8">
    <location>
        <begin position="1029"/>
        <end position="1077"/>
    </location>
</feature>
<feature type="domain" description="Inner centromere protein ARK-binding" evidence="9">
    <location>
        <begin position="1080"/>
        <end position="1137"/>
    </location>
</feature>
<feature type="region of interest" description="Disordered" evidence="8">
    <location>
        <begin position="242"/>
        <end position="374"/>
    </location>
</feature>
<evidence type="ECO:0000256" key="6">
    <source>
        <dbReference type="ARBA" id="ARBA00023212"/>
    </source>
</evidence>
<evidence type="ECO:0000256" key="5">
    <source>
        <dbReference type="ARBA" id="ARBA00022829"/>
    </source>
</evidence>
<feature type="compositionally biased region" description="Polar residues" evidence="8">
    <location>
        <begin position="721"/>
        <end position="758"/>
    </location>
</feature>
<name>A0A6H0XSP8_9PEZI</name>
<evidence type="ECO:0000313" key="11">
    <source>
        <dbReference type="Proteomes" id="UP000503462"/>
    </source>
</evidence>
<comment type="similarity">
    <text evidence="3">Belongs to the INCENP family.</text>
</comment>
<dbReference type="PANTHER" id="PTHR13142">
    <property type="entry name" value="INNER CENTROMERE PROTEIN"/>
    <property type="match status" value="1"/>
</dbReference>
<dbReference type="AlphaFoldDB" id="A0A6H0XSP8"/>
<dbReference type="InterPro" id="IPR005635">
    <property type="entry name" value="Inner_centromere_prot_ARK-bd"/>
</dbReference>
<feature type="region of interest" description="Disordered" evidence="8">
    <location>
        <begin position="436"/>
        <end position="483"/>
    </location>
</feature>
<evidence type="ECO:0000256" key="7">
    <source>
        <dbReference type="ARBA" id="ARBA00023242"/>
    </source>
</evidence>
<feature type="compositionally biased region" description="Basic and acidic residues" evidence="8">
    <location>
        <begin position="626"/>
        <end position="689"/>
    </location>
</feature>
<keyword evidence="5" id="KW-0159">Chromosome partition</keyword>
<dbReference type="GO" id="GO:0007059">
    <property type="term" value="P:chromosome segregation"/>
    <property type="evidence" value="ECO:0007669"/>
    <property type="project" value="UniProtKB-KW"/>
</dbReference>
<evidence type="ECO:0000256" key="8">
    <source>
        <dbReference type="SAM" id="MobiDB-lite"/>
    </source>
</evidence>
<feature type="compositionally biased region" description="Polar residues" evidence="8">
    <location>
        <begin position="254"/>
        <end position="271"/>
    </location>
</feature>
<feature type="region of interest" description="Disordered" evidence="8">
    <location>
        <begin position="862"/>
        <end position="953"/>
    </location>
</feature>
<evidence type="ECO:0000256" key="4">
    <source>
        <dbReference type="ARBA" id="ARBA00022490"/>
    </source>
</evidence>
<sequence>MAFFGIFKKNNSTESAQAEKQPKPSIRDLQARAFDRWAADGSVEPKARRVSHFEEERARRHSQENSVLCITAPPSGNDHRVFQHSQPVLQHLQSCVIPSDHYILVRKGIVYNQDKHTNFNNMASSTQTRHALASYEWIKDERSQASDETAKHIEDFSYSVTHELEWLNEKMAEVFSADPKTLTDIFKTPGRLRAKTPRTAKKLAVASPRVPLGDIFAPNARSPPATQLISAIDYAPSLRAESNAENWEPDSKAVSRSKSPQRVGQPGNTDSGYHGMTEDETDNERHSQIQHELQNQIKAPTKDINTDDTAQSGEDSFSSAPENIDARKLATEDSRPVETVIATDTYDDSPMSDTEEPERTSNRKSSFNFSSLPAREPLLAKKSLGARQSHLDGQSQASLGGKTAQKSAEVAVPGEPHKSTTQLLHERITMLGQARQAKTIPKSVHYPELPSDSTSAAQPEPVETLPPPPATSTSTASESVRPQSAYFDQPARPLSAHNDQSARPISMISLSTTAEHNTPVGSPASKKQYDGPLSASKNRLMSVLKSARSIFASSASASAAAKLEAHSTTPQRPSPTRDISYESKNESVMNMPGALQSDHSLARTMSRPLSIISMSPSRKTRSSNESARKREKELKAQQKAEDELERARQKEQAKAMKEAEQRAKAEAAEMARREAEAQKVAKAQEKETKSALPLAGKLRSVGKPVRLVNNPKDKPAPVNVKTASQYQTDTTQPRPTSSMRPSSVQGTIKVSTLQSTKSGARALEAAARKKELEEKEKARRQQQKAELERKRAAARAEDERKVADAQRVAQETKMAVLKQAEKVAEAKRRELQKLEQQRVEAQRQQEEADRLKAAHELAEAIARERAQQQAQIRNDVTGTIRQLGQKSADTSRPAIQTNPAKPAKRPLADSEESSQARPGPAYQQNEGKRRKTDELEEANQRTSVMAPPKRPSTMRKVRVLHHITIVTDHEQETLTRFPTGYAQAPPAANPPATLFKTTVSSQHQSQHLRPAPTHPSQTVQMSNARIPFADSSKPNVAAPSGYPEHNGKFKTPVRPAQGTAKSAAKSSPMYPNGDSIALPEIATDSEDEDDDDDDNAGFRNASWAASPALRDLLAQQQFVDPETVFGPIGELKMEEVFKNGKNPERLKKFRDRGSSAAWIQNGDAVTSAEKRRNMELIERVAREGGWRYEPGL</sequence>
<feature type="region of interest" description="Disordered" evidence="8">
    <location>
        <begin position="598"/>
        <end position="803"/>
    </location>
</feature>
<feature type="compositionally biased region" description="Polar residues" evidence="8">
    <location>
        <begin position="874"/>
        <end position="899"/>
    </location>
</feature>
<comment type="subcellular location">
    <subcellularLocation>
        <location evidence="2">Cytoplasm</location>
        <location evidence="2">Cytoskeleton</location>
        <location evidence="2">Spindle</location>
    </subcellularLocation>
    <subcellularLocation>
        <location evidence="1">Nucleus</location>
    </subcellularLocation>
</comment>
<evidence type="ECO:0000259" key="9">
    <source>
        <dbReference type="Pfam" id="PF03941"/>
    </source>
</evidence>
<dbReference type="EMBL" id="CP051140">
    <property type="protein sequence ID" value="QIW97791.1"/>
    <property type="molecule type" value="Genomic_DNA"/>
</dbReference>
<feature type="region of interest" description="Disordered" evidence="8">
    <location>
        <begin position="386"/>
        <end position="419"/>
    </location>
</feature>
<proteinExistence type="inferred from homology"/>
<evidence type="ECO:0000256" key="1">
    <source>
        <dbReference type="ARBA" id="ARBA00004123"/>
    </source>
</evidence>
<dbReference type="GO" id="GO:0005634">
    <property type="term" value="C:nucleus"/>
    <property type="evidence" value="ECO:0007669"/>
    <property type="project" value="UniProtKB-SubCell"/>
</dbReference>
<keyword evidence="11" id="KW-1185">Reference proteome</keyword>
<accession>A0A6H0XSP8</accession>
<dbReference type="PANTHER" id="PTHR13142:SF1">
    <property type="entry name" value="INNER CENTROMERE PROTEIN"/>
    <property type="match status" value="1"/>
</dbReference>
<evidence type="ECO:0000256" key="2">
    <source>
        <dbReference type="ARBA" id="ARBA00004186"/>
    </source>
</evidence>
<dbReference type="Pfam" id="PF03941">
    <property type="entry name" value="INCENP_ARK-bind"/>
    <property type="match status" value="1"/>
</dbReference>
<evidence type="ECO:0000256" key="3">
    <source>
        <dbReference type="ARBA" id="ARBA00010042"/>
    </source>
</evidence>
<feature type="compositionally biased region" description="Polar residues" evidence="8">
    <location>
        <begin position="307"/>
        <end position="321"/>
    </location>
</feature>
<dbReference type="OrthoDB" id="6123at2759"/>
<keyword evidence="7" id="KW-0539">Nucleus</keyword>
<dbReference type="GO" id="GO:0005819">
    <property type="term" value="C:spindle"/>
    <property type="evidence" value="ECO:0007669"/>
    <property type="project" value="UniProtKB-SubCell"/>
</dbReference>
<organism evidence="10 11">
    <name type="scientific">Peltaster fructicola</name>
    <dbReference type="NCBI Taxonomy" id="286661"/>
    <lineage>
        <taxon>Eukaryota</taxon>
        <taxon>Fungi</taxon>
        <taxon>Dikarya</taxon>
        <taxon>Ascomycota</taxon>
        <taxon>Pezizomycotina</taxon>
        <taxon>Dothideomycetes</taxon>
        <taxon>Dothideomycetes incertae sedis</taxon>
        <taxon>Peltaster</taxon>
    </lineage>
</organism>
<reference evidence="10 11" key="1">
    <citation type="journal article" date="2016" name="Sci. Rep.">
        <title>Peltaster fructicola genome reveals evolution from an invasive phytopathogen to an ectophytic parasite.</title>
        <authorList>
            <person name="Xu C."/>
            <person name="Chen H."/>
            <person name="Gleason M.L."/>
            <person name="Xu J.R."/>
            <person name="Liu H."/>
            <person name="Zhang R."/>
            <person name="Sun G."/>
        </authorList>
    </citation>
    <scope>NUCLEOTIDE SEQUENCE [LARGE SCALE GENOMIC DNA]</scope>
    <source>
        <strain evidence="10 11">LNHT1506</strain>
    </source>
</reference>
<feature type="compositionally biased region" description="Basic and acidic residues" evidence="8">
    <location>
        <begin position="324"/>
        <end position="336"/>
    </location>
</feature>
<protein>
    <recommendedName>
        <fullName evidence="9">Inner centromere protein ARK-binding domain-containing protein</fullName>
    </recommendedName>
</protein>
<evidence type="ECO:0000313" key="10">
    <source>
        <dbReference type="EMBL" id="QIW97791.1"/>
    </source>
</evidence>
<gene>
    <name evidence="10" type="ORF">AMS68_003309</name>
</gene>
<feature type="region of interest" description="Disordered" evidence="8">
    <location>
        <begin position="555"/>
        <end position="586"/>
    </location>
</feature>
<feature type="compositionally biased region" description="Basic and acidic residues" evidence="8">
    <location>
        <begin position="766"/>
        <end position="803"/>
    </location>
</feature>
<keyword evidence="4" id="KW-0963">Cytoplasm</keyword>